<dbReference type="PANTHER" id="PTHR43133:SF62">
    <property type="entry name" value="RNA POLYMERASE SIGMA FACTOR SIGZ"/>
    <property type="match status" value="1"/>
</dbReference>
<feature type="domain" description="RNA polymerase sigma-70 region 4" evidence="7">
    <location>
        <begin position="120"/>
        <end position="167"/>
    </location>
</feature>
<dbReference type="Gene3D" id="1.10.10.10">
    <property type="entry name" value="Winged helix-like DNA-binding domain superfamily/Winged helix DNA-binding domain"/>
    <property type="match status" value="1"/>
</dbReference>
<reference evidence="8 9" key="1">
    <citation type="submission" date="2018-09" db="EMBL/GenBank/DDBJ databases">
        <authorList>
            <person name="Wang F."/>
        </authorList>
    </citation>
    <scope>NUCLEOTIDE SEQUENCE [LARGE SCALE GENOMIC DNA]</scope>
    <source>
        <strain evidence="8 9">PLHSC7-2</strain>
    </source>
</reference>
<accession>A0A418YFW5</accession>
<dbReference type="InterPro" id="IPR036388">
    <property type="entry name" value="WH-like_DNA-bd_sf"/>
</dbReference>
<dbReference type="PANTHER" id="PTHR43133">
    <property type="entry name" value="RNA POLYMERASE ECF-TYPE SIGMA FACTO"/>
    <property type="match status" value="1"/>
</dbReference>
<proteinExistence type="inferred from homology"/>
<dbReference type="Proteomes" id="UP000283255">
    <property type="component" value="Unassembled WGS sequence"/>
</dbReference>
<comment type="similarity">
    <text evidence="1">Belongs to the sigma-70 factor family. ECF subfamily.</text>
</comment>
<evidence type="ECO:0000256" key="4">
    <source>
        <dbReference type="ARBA" id="ARBA00023125"/>
    </source>
</evidence>
<dbReference type="SUPFAM" id="SSF88946">
    <property type="entry name" value="Sigma2 domain of RNA polymerase sigma factors"/>
    <property type="match status" value="1"/>
</dbReference>
<comment type="caution">
    <text evidence="8">The sequence shown here is derived from an EMBL/GenBank/DDBJ whole genome shotgun (WGS) entry which is preliminary data.</text>
</comment>
<gene>
    <name evidence="8" type="ORF">D1Z90_08635</name>
</gene>
<evidence type="ECO:0000256" key="1">
    <source>
        <dbReference type="ARBA" id="ARBA00010641"/>
    </source>
</evidence>
<sequence>MRLVAEQQDKAAFAQLFKWFTPKIKAHGMKRFRQEAQALELVQETMLLVWRKAALFNPDKGKATTWVYTVMRNHCFDMLRKMQSQKEDTMSDDLWPMLECDHSSGEQHDHLMSRELLSHIESLPQQQKLVVEAIYIKEMTQQELATHLGVPLGTVKSRLRLAMSKLKSKLEASHD</sequence>
<dbReference type="EMBL" id="QZCH01000009">
    <property type="protein sequence ID" value="RJG48211.1"/>
    <property type="molecule type" value="Genomic_DNA"/>
</dbReference>
<dbReference type="GO" id="GO:0016987">
    <property type="term" value="F:sigma factor activity"/>
    <property type="evidence" value="ECO:0007669"/>
    <property type="project" value="UniProtKB-KW"/>
</dbReference>
<evidence type="ECO:0000256" key="5">
    <source>
        <dbReference type="ARBA" id="ARBA00023163"/>
    </source>
</evidence>
<reference evidence="8 9" key="2">
    <citation type="submission" date="2019-01" db="EMBL/GenBank/DDBJ databases">
        <title>Motilimonas pumilus sp. nov., isolated from the gut of sea cucumber (Apostichopus japonicus).</title>
        <authorList>
            <person name="Wang F.-Q."/>
            <person name="Ren L.-H."/>
            <person name="Lin Y.-W."/>
            <person name="Sun G.-H."/>
            <person name="Du Z.-J."/>
            <person name="Zhao J.-X."/>
            <person name="Liu X.-J."/>
            <person name="Liu L.-J."/>
        </authorList>
    </citation>
    <scope>NUCLEOTIDE SEQUENCE [LARGE SCALE GENOMIC DNA]</scope>
    <source>
        <strain evidence="8 9">PLHSC7-2</strain>
    </source>
</reference>
<dbReference type="Pfam" id="PF04545">
    <property type="entry name" value="Sigma70_r4"/>
    <property type="match status" value="1"/>
</dbReference>
<evidence type="ECO:0000256" key="2">
    <source>
        <dbReference type="ARBA" id="ARBA00023015"/>
    </source>
</evidence>
<keyword evidence="3" id="KW-0731">Sigma factor</keyword>
<dbReference type="InterPro" id="IPR013324">
    <property type="entry name" value="RNA_pol_sigma_r3/r4-like"/>
</dbReference>
<evidence type="ECO:0000259" key="6">
    <source>
        <dbReference type="Pfam" id="PF04542"/>
    </source>
</evidence>
<dbReference type="GO" id="GO:0006352">
    <property type="term" value="P:DNA-templated transcription initiation"/>
    <property type="evidence" value="ECO:0007669"/>
    <property type="project" value="InterPro"/>
</dbReference>
<dbReference type="InterPro" id="IPR039425">
    <property type="entry name" value="RNA_pol_sigma-70-like"/>
</dbReference>
<keyword evidence="4" id="KW-0238">DNA-binding</keyword>
<dbReference type="SUPFAM" id="SSF88659">
    <property type="entry name" value="Sigma3 and sigma4 domains of RNA polymerase sigma factors"/>
    <property type="match status" value="1"/>
</dbReference>
<dbReference type="InterPro" id="IPR007627">
    <property type="entry name" value="RNA_pol_sigma70_r2"/>
</dbReference>
<keyword evidence="5" id="KW-0804">Transcription</keyword>
<dbReference type="CDD" id="cd06171">
    <property type="entry name" value="Sigma70_r4"/>
    <property type="match status" value="1"/>
</dbReference>
<evidence type="ECO:0000313" key="9">
    <source>
        <dbReference type="Proteomes" id="UP000283255"/>
    </source>
</evidence>
<keyword evidence="2" id="KW-0805">Transcription regulation</keyword>
<evidence type="ECO:0000313" key="8">
    <source>
        <dbReference type="EMBL" id="RJG48211.1"/>
    </source>
</evidence>
<evidence type="ECO:0000256" key="3">
    <source>
        <dbReference type="ARBA" id="ARBA00023082"/>
    </source>
</evidence>
<evidence type="ECO:0000259" key="7">
    <source>
        <dbReference type="Pfam" id="PF04545"/>
    </source>
</evidence>
<protein>
    <submittedName>
        <fullName evidence="8">Sigma-70 family RNA polymerase sigma factor</fullName>
    </submittedName>
</protein>
<keyword evidence="9" id="KW-1185">Reference proteome</keyword>
<dbReference type="Gene3D" id="1.10.1740.10">
    <property type="match status" value="1"/>
</dbReference>
<dbReference type="InterPro" id="IPR013325">
    <property type="entry name" value="RNA_pol_sigma_r2"/>
</dbReference>
<dbReference type="NCBIfam" id="TIGR02937">
    <property type="entry name" value="sigma70-ECF"/>
    <property type="match status" value="1"/>
</dbReference>
<dbReference type="InterPro" id="IPR007630">
    <property type="entry name" value="RNA_pol_sigma70_r4"/>
</dbReference>
<dbReference type="AlphaFoldDB" id="A0A418YFW5"/>
<dbReference type="GO" id="GO:0003677">
    <property type="term" value="F:DNA binding"/>
    <property type="evidence" value="ECO:0007669"/>
    <property type="project" value="UniProtKB-KW"/>
</dbReference>
<dbReference type="Pfam" id="PF04542">
    <property type="entry name" value="Sigma70_r2"/>
    <property type="match status" value="1"/>
</dbReference>
<feature type="domain" description="RNA polymerase sigma-70 region 2" evidence="6">
    <location>
        <begin position="21"/>
        <end position="82"/>
    </location>
</feature>
<name>A0A418YFW5_9GAMM</name>
<dbReference type="InterPro" id="IPR014284">
    <property type="entry name" value="RNA_pol_sigma-70_dom"/>
</dbReference>
<organism evidence="8 9">
    <name type="scientific">Motilimonas pumila</name>
    <dbReference type="NCBI Taxonomy" id="2303987"/>
    <lineage>
        <taxon>Bacteria</taxon>
        <taxon>Pseudomonadati</taxon>
        <taxon>Pseudomonadota</taxon>
        <taxon>Gammaproteobacteria</taxon>
        <taxon>Alteromonadales</taxon>
        <taxon>Alteromonadales genera incertae sedis</taxon>
        <taxon>Motilimonas</taxon>
    </lineage>
</organism>
<dbReference type="OrthoDB" id="9784272at2"/>